<dbReference type="SMART" id="SM00347">
    <property type="entry name" value="HTH_MARR"/>
    <property type="match status" value="1"/>
</dbReference>
<dbReference type="Gene3D" id="1.10.10.10">
    <property type="entry name" value="Winged helix-like DNA-binding domain superfamily/Winged helix DNA-binding domain"/>
    <property type="match status" value="1"/>
</dbReference>
<reference evidence="4" key="1">
    <citation type="journal article" date="2019" name="Int. J. Syst. Evol. Microbiol.">
        <title>The Global Catalogue of Microorganisms (GCM) 10K type strain sequencing project: providing services to taxonomists for standard genome sequencing and annotation.</title>
        <authorList>
            <consortium name="The Broad Institute Genomics Platform"/>
            <consortium name="The Broad Institute Genome Sequencing Center for Infectious Disease"/>
            <person name="Wu L."/>
            <person name="Ma J."/>
        </authorList>
    </citation>
    <scope>NUCLEOTIDE SEQUENCE [LARGE SCALE GENOMIC DNA]</scope>
    <source>
        <strain evidence="4">KCTC 13528</strain>
    </source>
</reference>
<accession>A0ABW5ZNE3</accession>
<dbReference type="PROSITE" id="PS50995">
    <property type="entry name" value="HTH_MARR_2"/>
    <property type="match status" value="1"/>
</dbReference>
<sequence length="156" mass="17967">MDKRLIEAVELFEDVMVFGTERVLKNVTAEVWQEYSREQLQVLKILYKNGPLAAGTLAELQHVHKSAISGRLKKLEEKKLVEIVKSPDDQRSKLIKLTDHGTKVVKKSDQAVYDYIETLFADQVNDQELEQFVTMFKKIRAILKLEGPKHEADTEI</sequence>
<evidence type="ECO:0000256" key="1">
    <source>
        <dbReference type="ARBA" id="ARBA00023125"/>
    </source>
</evidence>
<evidence type="ECO:0000259" key="2">
    <source>
        <dbReference type="PROSITE" id="PS50995"/>
    </source>
</evidence>
<name>A0ABW5ZNE3_9BACL</name>
<protein>
    <submittedName>
        <fullName evidence="3">MarR family winged helix-turn-helix transcriptional regulator</fullName>
    </submittedName>
</protein>
<dbReference type="Proteomes" id="UP001597561">
    <property type="component" value="Unassembled WGS sequence"/>
</dbReference>
<dbReference type="EMBL" id="JBHUPG010000033">
    <property type="protein sequence ID" value="MFD2913578.1"/>
    <property type="molecule type" value="Genomic_DNA"/>
</dbReference>
<organism evidence="3 4">
    <name type="scientific">Jeotgalibacillus terrae</name>
    <dbReference type="NCBI Taxonomy" id="587735"/>
    <lineage>
        <taxon>Bacteria</taxon>
        <taxon>Bacillati</taxon>
        <taxon>Bacillota</taxon>
        <taxon>Bacilli</taxon>
        <taxon>Bacillales</taxon>
        <taxon>Caryophanaceae</taxon>
        <taxon>Jeotgalibacillus</taxon>
    </lineage>
</organism>
<evidence type="ECO:0000313" key="3">
    <source>
        <dbReference type="EMBL" id="MFD2913578.1"/>
    </source>
</evidence>
<dbReference type="Pfam" id="PF01047">
    <property type="entry name" value="MarR"/>
    <property type="match status" value="1"/>
</dbReference>
<dbReference type="PANTHER" id="PTHR33164">
    <property type="entry name" value="TRANSCRIPTIONAL REGULATOR, MARR FAMILY"/>
    <property type="match status" value="1"/>
</dbReference>
<dbReference type="InterPro" id="IPR000835">
    <property type="entry name" value="HTH_MarR-typ"/>
</dbReference>
<dbReference type="PANTHER" id="PTHR33164:SF102">
    <property type="entry name" value="TRANSCRIPTIONAL REGULATORY PROTEIN"/>
    <property type="match status" value="1"/>
</dbReference>
<comment type="caution">
    <text evidence="3">The sequence shown here is derived from an EMBL/GenBank/DDBJ whole genome shotgun (WGS) entry which is preliminary data.</text>
</comment>
<keyword evidence="1" id="KW-0238">DNA-binding</keyword>
<keyword evidence="4" id="KW-1185">Reference proteome</keyword>
<proteinExistence type="predicted"/>
<evidence type="ECO:0000313" key="4">
    <source>
        <dbReference type="Proteomes" id="UP001597561"/>
    </source>
</evidence>
<feature type="domain" description="HTH marR-type" evidence="2">
    <location>
        <begin position="1"/>
        <end position="141"/>
    </location>
</feature>
<dbReference type="RefSeq" id="WP_204730469.1">
    <property type="nucleotide sequence ID" value="NZ_JAFBDK010000018.1"/>
</dbReference>
<dbReference type="InterPro" id="IPR036390">
    <property type="entry name" value="WH_DNA-bd_sf"/>
</dbReference>
<dbReference type="InterPro" id="IPR036388">
    <property type="entry name" value="WH-like_DNA-bd_sf"/>
</dbReference>
<dbReference type="SUPFAM" id="SSF46785">
    <property type="entry name" value="Winged helix' DNA-binding domain"/>
    <property type="match status" value="1"/>
</dbReference>
<dbReference type="InterPro" id="IPR039422">
    <property type="entry name" value="MarR/SlyA-like"/>
</dbReference>
<gene>
    <name evidence="3" type="ORF">ACFS5P_16945</name>
</gene>